<gene>
    <name evidence="1" type="ORF">MalAC0309_1397</name>
</gene>
<evidence type="ECO:0008006" key="3">
    <source>
        <dbReference type="Google" id="ProtNLM"/>
    </source>
</evidence>
<dbReference type="AlphaFoldDB" id="A0A0U4WWS2"/>
<proteinExistence type="predicted"/>
<dbReference type="Proteomes" id="UP000218965">
    <property type="component" value="Chromosome"/>
</dbReference>
<dbReference type="InterPro" id="IPR023214">
    <property type="entry name" value="HAD_sf"/>
</dbReference>
<dbReference type="EMBL" id="AP017315">
    <property type="protein sequence ID" value="BAU32250.1"/>
    <property type="molecule type" value="Genomic_DNA"/>
</dbReference>
<evidence type="ECO:0000313" key="1">
    <source>
        <dbReference type="EMBL" id="BAU32250.1"/>
    </source>
</evidence>
<reference evidence="1 2" key="2">
    <citation type="submission" date="2016-01" db="EMBL/GenBank/DDBJ databases">
        <title>Microcella alkaliphila JAM AC0309 whole genome shotgun sequence.</title>
        <authorList>
            <person name="Kurata A."/>
            <person name="Hirose Y."/>
            <person name="Kishimoto N."/>
            <person name="Kobayashi T."/>
        </authorList>
    </citation>
    <scope>NUCLEOTIDE SEQUENCE [LARGE SCALE GENOMIC DNA]</scope>
    <source>
        <strain evidence="1 2">JAM AC0309</strain>
    </source>
</reference>
<evidence type="ECO:0000313" key="2">
    <source>
        <dbReference type="Proteomes" id="UP000218965"/>
    </source>
</evidence>
<reference evidence="2" key="1">
    <citation type="submission" date="2015-12" db="EMBL/GenBank/DDBJ databases">
        <authorList>
            <person name="Shamseldin A."/>
            <person name="Moawad H."/>
            <person name="Abd El-Rahim W.M."/>
            <person name="Sadowsky M.J."/>
        </authorList>
    </citation>
    <scope>NUCLEOTIDE SEQUENCE [LARGE SCALE GENOMIC DNA]</scope>
    <source>
        <strain evidence="2">JAM AC0309</strain>
    </source>
</reference>
<protein>
    <recommendedName>
        <fullName evidence="3">FMN phosphatase YigB (HAD superfamily)</fullName>
    </recommendedName>
</protein>
<sequence>MRGVLILDFDGTLCLGDAPVRAYAAEVAALLGGDPALINEPLDAFLATRVSTIEGVVDGYQAVAHLARQHGLNDAALSTAYTRSRRALDSGHLDISAPDGIHELLGEWSDYRRVLVTNAPGAGTSALLETLGIASLIDDVVGDARKPGGLERLLAQPDRLGWNSGEPLVSVGDIWVNDLAPVAARGGLTGLIERHAQPEATPSVRAPRIQDVLDELRTVRDGAATTE</sequence>
<dbReference type="Gene3D" id="3.40.50.1000">
    <property type="entry name" value="HAD superfamily/HAD-like"/>
    <property type="match status" value="1"/>
</dbReference>
<name>A0A0U4WWS2_9MICO</name>
<dbReference type="OrthoDB" id="3851389at2"/>
<dbReference type="InterPro" id="IPR036412">
    <property type="entry name" value="HAD-like_sf"/>
</dbReference>
<organism evidence="1 2">
    <name type="scientific">Microcella alkaliphila</name>
    <dbReference type="NCBI Taxonomy" id="279828"/>
    <lineage>
        <taxon>Bacteria</taxon>
        <taxon>Bacillati</taxon>
        <taxon>Actinomycetota</taxon>
        <taxon>Actinomycetes</taxon>
        <taxon>Micrococcales</taxon>
        <taxon>Microbacteriaceae</taxon>
        <taxon>Microcella</taxon>
    </lineage>
</organism>
<dbReference type="SUPFAM" id="SSF56784">
    <property type="entry name" value="HAD-like"/>
    <property type="match status" value="1"/>
</dbReference>
<dbReference type="KEGG" id="malk:MalAC0309_1397"/>
<accession>A0A0U4WWS2</accession>
<dbReference type="RefSeq" id="WP_096421353.1">
    <property type="nucleotide sequence ID" value="NZ_AP017315.1"/>
</dbReference>